<keyword evidence="1" id="KW-0175">Coiled coil</keyword>
<organism evidence="2 3">
    <name type="scientific">Trichonephila inaurata madagascariensis</name>
    <dbReference type="NCBI Taxonomy" id="2747483"/>
    <lineage>
        <taxon>Eukaryota</taxon>
        <taxon>Metazoa</taxon>
        <taxon>Ecdysozoa</taxon>
        <taxon>Arthropoda</taxon>
        <taxon>Chelicerata</taxon>
        <taxon>Arachnida</taxon>
        <taxon>Araneae</taxon>
        <taxon>Araneomorphae</taxon>
        <taxon>Entelegynae</taxon>
        <taxon>Araneoidea</taxon>
        <taxon>Nephilidae</taxon>
        <taxon>Trichonephila</taxon>
        <taxon>Trichonephila inaurata</taxon>
    </lineage>
</organism>
<gene>
    <name evidence="2" type="ORF">TNIN_60151</name>
</gene>
<proteinExistence type="predicted"/>
<name>A0A8X6YP23_9ARAC</name>
<feature type="non-terminal residue" evidence="2">
    <location>
        <position position="134"/>
    </location>
</feature>
<protein>
    <submittedName>
        <fullName evidence="2">Uncharacterized protein</fullName>
    </submittedName>
</protein>
<dbReference type="OrthoDB" id="10591781at2759"/>
<accession>A0A8X6YP23</accession>
<evidence type="ECO:0000313" key="3">
    <source>
        <dbReference type="Proteomes" id="UP000886998"/>
    </source>
</evidence>
<reference evidence="2" key="1">
    <citation type="submission" date="2020-08" db="EMBL/GenBank/DDBJ databases">
        <title>Multicomponent nature underlies the extraordinary mechanical properties of spider dragline silk.</title>
        <authorList>
            <person name="Kono N."/>
            <person name="Nakamura H."/>
            <person name="Mori M."/>
            <person name="Yoshida Y."/>
            <person name="Ohtoshi R."/>
            <person name="Malay A.D."/>
            <person name="Moran D.A.P."/>
            <person name="Tomita M."/>
            <person name="Numata K."/>
            <person name="Arakawa K."/>
        </authorList>
    </citation>
    <scope>NUCLEOTIDE SEQUENCE</scope>
</reference>
<keyword evidence="3" id="KW-1185">Reference proteome</keyword>
<evidence type="ECO:0000256" key="1">
    <source>
        <dbReference type="SAM" id="Coils"/>
    </source>
</evidence>
<dbReference type="AlphaFoldDB" id="A0A8X6YP23"/>
<dbReference type="Proteomes" id="UP000886998">
    <property type="component" value="Unassembled WGS sequence"/>
</dbReference>
<evidence type="ECO:0000313" key="2">
    <source>
        <dbReference type="EMBL" id="GFY74368.1"/>
    </source>
</evidence>
<comment type="caution">
    <text evidence="2">The sequence shown here is derived from an EMBL/GenBank/DDBJ whole genome shotgun (WGS) entry which is preliminary data.</text>
</comment>
<sequence length="134" mass="15493">MDEFISNFHDELMIPMVSQLCLYNECMENIEVWKKKSYKVKDLKKKLDTLESSSNREEAKIAKVREVLSDLESTRSSLVDTIREDVSKYTDKPIEERAEKMVNILKDYVKEVKEKIQEKAAPKASTSKAADALD</sequence>
<dbReference type="EMBL" id="BMAV01020699">
    <property type="protein sequence ID" value="GFY74368.1"/>
    <property type="molecule type" value="Genomic_DNA"/>
</dbReference>
<feature type="coiled-coil region" evidence="1">
    <location>
        <begin position="40"/>
        <end position="74"/>
    </location>
</feature>